<dbReference type="InterPro" id="IPR037272">
    <property type="entry name" value="SNS_sf"/>
</dbReference>
<comment type="subcellular location">
    <subcellularLocation>
        <location evidence="1">Membrane</location>
        <topology evidence="1">Multi-pass membrane protein</topology>
    </subcellularLocation>
</comment>
<feature type="region of interest" description="Disordered" evidence="8">
    <location>
        <begin position="602"/>
        <end position="622"/>
    </location>
</feature>
<sequence>MDPGASDTPPNGVENTEAHRGHGSGNNGEGKWAGKAEFRLAMAGMSMGMNAVCHFPYMCFFAGGGAFLILYLIFLCFCGIPMFFLETVIGQYTGEGAVASWRKICPMFQGIGIAVQIMVLYQNLINSVFLAWGLFYLFNAFKNPLPWVSCDNVWNTDNCRNHSILNGDWSFLYNVTPYYDDFESNLTFPETPSDPENEFWNNRVLQRTDTDMGSFGPLGKLRGELVACLLLIWAACYFCTWKGVRWLGKVVYFSVAFPLFLLLLLFFRGVSLPGVWEGIWYFIYPAMNQFEDIIRPSVWFQAVAFVCHTFTMSRGVLTTLGSYNDYKNDCYKDCLALCILSSVVSVFSCFVTFSFLGFYAVDSDKTGHPLYEDDEMMPFTLYLKVISAVPGAQFWAVVFLLMLLFLVFNNLIMSMDSLVTALVDMLPCKLKRMGRREVLVLIMVVVCILLGLQLVTQGGIKLFLTYDYYGLPRDSSMFIIGLEAVVIGWVYGVDRFYDNIEDMIGYQLFPMLKYCWLFVTPFCCFAGVALRDRYVFPTKVSFLVLCMRSLLMLAPMICVPVFILVAFCKDQNNMTTSASDLRQARPHKPRLTLCNCIILRGQTPTPKQPEEENPPTESTSGV</sequence>
<keyword evidence="5 9" id="KW-0472">Membrane</keyword>
<evidence type="ECO:0000313" key="11">
    <source>
        <dbReference type="Proteomes" id="UP000829720"/>
    </source>
</evidence>
<dbReference type="OrthoDB" id="6581954at2759"/>
<dbReference type="Pfam" id="PF00209">
    <property type="entry name" value="SNF"/>
    <property type="match status" value="1"/>
</dbReference>
<feature type="transmembrane region" description="Helical" evidence="9">
    <location>
        <begin position="542"/>
        <end position="567"/>
    </location>
</feature>
<feature type="region of interest" description="Disordered" evidence="8">
    <location>
        <begin position="1"/>
        <end position="30"/>
    </location>
</feature>
<dbReference type="PRINTS" id="PR00176">
    <property type="entry name" value="NANEUSMPORT"/>
</dbReference>
<feature type="transmembrane region" description="Helical" evidence="9">
    <location>
        <begin position="335"/>
        <end position="361"/>
    </location>
</feature>
<feature type="binding site" evidence="6">
    <location>
        <position position="406"/>
    </location>
    <ligand>
        <name>Na(+)</name>
        <dbReference type="ChEBI" id="CHEBI:29101"/>
        <label>1</label>
    </ligand>
</feature>
<keyword evidence="4 9" id="KW-1133">Transmembrane helix</keyword>
<evidence type="ECO:0000256" key="5">
    <source>
        <dbReference type="ARBA" id="ARBA00023136"/>
    </source>
</evidence>
<evidence type="ECO:0000256" key="9">
    <source>
        <dbReference type="SAM" id="Phobius"/>
    </source>
</evidence>
<keyword evidence="6" id="KW-0915">Sodium</keyword>
<feature type="transmembrane region" description="Helical" evidence="9">
    <location>
        <begin position="221"/>
        <end position="238"/>
    </location>
</feature>
<dbReference type="GO" id="GO:0005886">
    <property type="term" value="C:plasma membrane"/>
    <property type="evidence" value="ECO:0007669"/>
    <property type="project" value="TreeGrafter"/>
</dbReference>
<evidence type="ECO:0000256" key="7">
    <source>
        <dbReference type="PIRSR" id="PIRSR600175-2"/>
    </source>
</evidence>
<feature type="transmembrane region" description="Helical" evidence="9">
    <location>
        <begin position="438"/>
        <end position="455"/>
    </location>
</feature>
<feature type="disulfide bond" evidence="7">
    <location>
        <begin position="150"/>
        <end position="159"/>
    </location>
</feature>
<dbReference type="PROSITE" id="PS50267">
    <property type="entry name" value="NA_NEUROTRAN_SYMP_3"/>
    <property type="match status" value="1"/>
</dbReference>
<comment type="caution">
    <text evidence="10">The sequence shown here is derived from an EMBL/GenBank/DDBJ whole genome shotgun (WGS) entry which is preliminary data.</text>
</comment>
<evidence type="ECO:0000313" key="10">
    <source>
        <dbReference type="EMBL" id="KAI1887984.1"/>
    </source>
</evidence>
<proteinExistence type="predicted"/>
<feature type="binding site" evidence="6">
    <location>
        <position position="44"/>
    </location>
    <ligand>
        <name>Na(+)</name>
        <dbReference type="ChEBI" id="CHEBI:29101"/>
        <label>2</label>
    </ligand>
</feature>
<name>A0A8T3CXD5_9TELE</name>
<feature type="transmembrane region" description="Helical" evidence="9">
    <location>
        <begin position="111"/>
        <end position="138"/>
    </location>
</feature>
<dbReference type="GO" id="GO:0042995">
    <property type="term" value="C:cell projection"/>
    <property type="evidence" value="ECO:0007669"/>
    <property type="project" value="TreeGrafter"/>
</dbReference>
<keyword evidence="3 9" id="KW-0812">Transmembrane</keyword>
<evidence type="ECO:0000256" key="4">
    <source>
        <dbReference type="ARBA" id="ARBA00022989"/>
    </source>
</evidence>
<feature type="transmembrane region" description="Helical" evidence="9">
    <location>
        <begin position="381"/>
        <end position="408"/>
    </location>
</feature>
<feature type="transmembrane region" description="Helical" evidence="9">
    <location>
        <begin position="298"/>
        <end position="323"/>
    </location>
</feature>
<feature type="transmembrane region" description="Helical" evidence="9">
    <location>
        <begin position="514"/>
        <end position="530"/>
    </location>
</feature>
<protein>
    <submittedName>
        <fullName evidence="10">Uncharacterized protein</fullName>
    </submittedName>
</protein>
<dbReference type="Proteomes" id="UP000829720">
    <property type="component" value="Unassembled WGS sequence"/>
</dbReference>
<keyword evidence="7" id="KW-1015">Disulfide bond</keyword>
<keyword evidence="6" id="KW-0479">Metal-binding</keyword>
<dbReference type="AlphaFoldDB" id="A0A8T3CXD5"/>
<dbReference type="GO" id="GO:0046872">
    <property type="term" value="F:metal ion binding"/>
    <property type="evidence" value="ECO:0007669"/>
    <property type="project" value="UniProtKB-KW"/>
</dbReference>
<evidence type="ECO:0000256" key="2">
    <source>
        <dbReference type="ARBA" id="ARBA00022448"/>
    </source>
</evidence>
<feature type="transmembrane region" description="Helical" evidence="9">
    <location>
        <begin position="475"/>
        <end position="493"/>
    </location>
</feature>
<dbReference type="PANTHER" id="PTHR11616:SF280">
    <property type="entry name" value="TRANSPORTER"/>
    <property type="match status" value="1"/>
</dbReference>
<reference evidence="10" key="1">
    <citation type="submission" date="2021-01" db="EMBL/GenBank/DDBJ databases">
        <authorList>
            <person name="Zahm M."/>
            <person name="Roques C."/>
            <person name="Cabau C."/>
            <person name="Klopp C."/>
            <person name="Donnadieu C."/>
            <person name="Jouanno E."/>
            <person name="Lampietro C."/>
            <person name="Louis A."/>
            <person name="Herpin A."/>
            <person name="Echchiki A."/>
            <person name="Berthelot C."/>
            <person name="Parey E."/>
            <person name="Roest-Crollius H."/>
            <person name="Braasch I."/>
            <person name="Postlethwait J."/>
            <person name="Bobe J."/>
            <person name="Montfort J."/>
            <person name="Bouchez O."/>
            <person name="Begum T."/>
            <person name="Mejri S."/>
            <person name="Adams A."/>
            <person name="Chen W.-J."/>
            <person name="Guiguen Y."/>
        </authorList>
    </citation>
    <scope>NUCLEOTIDE SEQUENCE</scope>
    <source>
        <tissue evidence="10">Blood</tissue>
    </source>
</reference>
<organism evidence="10 11">
    <name type="scientific">Albula goreensis</name>
    <dbReference type="NCBI Taxonomy" id="1534307"/>
    <lineage>
        <taxon>Eukaryota</taxon>
        <taxon>Metazoa</taxon>
        <taxon>Chordata</taxon>
        <taxon>Craniata</taxon>
        <taxon>Vertebrata</taxon>
        <taxon>Euteleostomi</taxon>
        <taxon>Actinopterygii</taxon>
        <taxon>Neopterygii</taxon>
        <taxon>Teleostei</taxon>
        <taxon>Albuliformes</taxon>
        <taxon>Albulidae</taxon>
        <taxon>Albula</taxon>
    </lineage>
</organism>
<dbReference type="PANTHER" id="PTHR11616">
    <property type="entry name" value="SODIUM/CHLORIDE DEPENDENT TRANSPORTER"/>
    <property type="match status" value="1"/>
</dbReference>
<evidence type="ECO:0000256" key="8">
    <source>
        <dbReference type="SAM" id="MobiDB-lite"/>
    </source>
</evidence>
<dbReference type="EMBL" id="JAERUA010000017">
    <property type="protein sequence ID" value="KAI1887984.1"/>
    <property type="molecule type" value="Genomic_DNA"/>
</dbReference>
<evidence type="ECO:0000256" key="3">
    <source>
        <dbReference type="ARBA" id="ARBA00022692"/>
    </source>
</evidence>
<accession>A0A8T3CXD5</accession>
<keyword evidence="11" id="KW-1185">Reference proteome</keyword>
<keyword evidence="2" id="KW-0813">Transport</keyword>
<feature type="transmembrane region" description="Helical" evidence="9">
    <location>
        <begin position="55"/>
        <end position="85"/>
    </location>
</feature>
<dbReference type="InterPro" id="IPR000175">
    <property type="entry name" value="Na/ntran_symport"/>
</dbReference>
<dbReference type="GO" id="GO:0005332">
    <property type="term" value="F:gamma-aminobutyric acid:sodium:chloride symporter activity"/>
    <property type="evidence" value="ECO:0007669"/>
    <property type="project" value="TreeGrafter"/>
</dbReference>
<gene>
    <name evidence="10" type="ORF">AGOR_G00180380</name>
</gene>
<evidence type="ECO:0000256" key="6">
    <source>
        <dbReference type="PIRSR" id="PIRSR600175-1"/>
    </source>
</evidence>
<feature type="transmembrane region" description="Helical" evidence="9">
    <location>
        <begin position="250"/>
        <end position="270"/>
    </location>
</feature>
<dbReference type="SUPFAM" id="SSF161070">
    <property type="entry name" value="SNF-like"/>
    <property type="match status" value="1"/>
</dbReference>
<evidence type="ECO:0000256" key="1">
    <source>
        <dbReference type="ARBA" id="ARBA00004141"/>
    </source>
</evidence>